<evidence type="ECO:0000313" key="2">
    <source>
        <dbReference type="Proteomes" id="UP000275408"/>
    </source>
</evidence>
<dbReference type="EMBL" id="RCHS01004055">
    <property type="protein sequence ID" value="RMX38046.1"/>
    <property type="molecule type" value="Genomic_DNA"/>
</dbReference>
<protein>
    <submittedName>
        <fullName evidence="1">Uncharacterized protein</fullName>
    </submittedName>
</protein>
<gene>
    <name evidence="1" type="ORF">pdam_00020144</name>
</gene>
<comment type="caution">
    <text evidence="1">The sequence shown here is derived from an EMBL/GenBank/DDBJ whole genome shotgun (WGS) entry which is preliminary data.</text>
</comment>
<keyword evidence="2" id="KW-1185">Reference proteome</keyword>
<proteinExistence type="predicted"/>
<organism evidence="1 2">
    <name type="scientific">Pocillopora damicornis</name>
    <name type="common">Cauliflower coral</name>
    <name type="synonym">Millepora damicornis</name>
    <dbReference type="NCBI Taxonomy" id="46731"/>
    <lineage>
        <taxon>Eukaryota</taxon>
        <taxon>Metazoa</taxon>
        <taxon>Cnidaria</taxon>
        <taxon>Anthozoa</taxon>
        <taxon>Hexacorallia</taxon>
        <taxon>Scleractinia</taxon>
        <taxon>Astrocoeniina</taxon>
        <taxon>Pocilloporidae</taxon>
        <taxon>Pocillopora</taxon>
    </lineage>
</organism>
<accession>A0A3M6T9E8</accession>
<sequence length="88" mass="10014">MVLNRFKAKTMLVAGKCLHKKMSSTSLTVNVNSVELEQVQSYLLLDQRILYYNAMIKQTILYGSSVWVSTSVDNLQATEACRTRYSQC</sequence>
<dbReference type="Proteomes" id="UP000275408">
    <property type="component" value="Unassembled WGS sequence"/>
</dbReference>
<reference evidence="1 2" key="1">
    <citation type="journal article" date="2018" name="Sci. Rep.">
        <title>Comparative analysis of the Pocillopora damicornis genome highlights role of immune system in coral evolution.</title>
        <authorList>
            <person name="Cunning R."/>
            <person name="Bay R.A."/>
            <person name="Gillette P."/>
            <person name="Baker A.C."/>
            <person name="Traylor-Knowles N."/>
        </authorList>
    </citation>
    <scope>NUCLEOTIDE SEQUENCE [LARGE SCALE GENOMIC DNA]</scope>
    <source>
        <strain evidence="1">RSMAS</strain>
        <tissue evidence="1">Whole animal</tissue>
    </source>
</reference>
<dbReference type="AlphaFoldDB" id="A0A3M6T9E8"/>
<evidence type="ECO:0000313" key="1">
    <source>
        <dbReference type="EMBL" id="RMX38046.1"/>
    </source>
</evidence>
<name>A0A3M6T9E8_POCDA</name>